<dbReference type="InterPro" id="IPR041468">
    <property type="entry name" value="HTH_ParB/Spo0J"/>
</dbReference>
<evidence type="ECO:0000256" key="2">
    <source>
        <dbReference type="ARBA" id="ARBA00022829"/>
    </source>
</evidence>
<dbReference type="FunFam" id="3.90.1530.30:FF:000001">
    <property type="entry name" value="Chromosome partitioning protein ParB"/>
    <property type="match status" value="1"/>
</dbReference>
<dbReference type="InterPro" id="IPR004437">
    <property type="entry name" value="ParB/RepB/Spo0J"/>
</dbReference>
<dbReference type="SUPFAM" id="SSF110849">
    <property type="entry name" value="ParB/Sulfiredoxin"/>
    <property type="match status" value="1"/>
</dbReference>
<dbReference type="SUPFAM" id="SSF109709">
    <property type="entry name" value="KorB DNA-binding domain-like"/>
    <property type="match status" value="1"/>
</dbReference>
<evidence type="ECO:0000313" key="6">
    <source>
        <dbReference type="Proteomes" id="UP000177088"/>
    </source>
</evidence>
<accession>A0A1F7U864</accession>
<organism evidence="5 6">
    <name type="scientific">Candidatus Uhrbacteria bacterium RIFCSPHIGHO2_02_FULL_60_10</name>
    <dbReference type="NCBI Taxonomy" id="1802392"/>
    <lineage>
        <taxon>Bacteria</taxon>
        <taxon>Candidatus Uhriibacteriota</taxon>
    </lineage>
</organism>
<feature type="domain" description="HTH cro/C1-type" evidence="4">
    <location>
        <begin position="148"/>
        <end position="175"/>
    </location>
</feature>
<dbReference type="Proteomes" id="UP000177088">
    <property type="component" value="Unassembled WGS sequence"/>
</dbReference>
<dbReference type="SMART" id="SM00470">
    <property type="entry name" value="ParB"/>
    <property type="match status" value="1"/>
</dbReference>
<dbReference type="Pfam" id="PF17762">
    <property type="entry name" value="HTH_ParB"/>
    <property type="match status" value="1"/>
</dbReference>
<evidence type="ECO:0000259" key="4">
    <source>
        <dbReference type="PROSITE" id="PS50943"/>
    </source>
</evidence>
<sequence length="289" mass="31450">MPLKPTGLGRGLSSLIPTKPVASAAAASTAVAVAPASAGNGVLEVPIGEIVANAEQPRLTFGHQELEDLMNSIREHGIIQPLTVARREAGGFEIIAGERRFRAAKMLGLAKVPVIVRQAKRDDKLILALIENIQREDLNPLEEAGGYRRLMEEFGLTQEDVSRQVGKARSTVANIVRLLELPLEIREAIADGRLAAGSARAILALKDDASRLRFFRGLVKEKMTTRQVEAGTRRLAGGGRKDPAIAVVEEELRDKYGVRVEVKNRGGRGSISLQFFSDEEYDTLLAKMR</sequence>
<evidence type="ECO:0000313" key="5">
    <source>
        <dbReference type="EMBL" id="OGL74439.1"/>
    </source>
</evidence>
<dbReference type="GO" id="GO:0007059">
    <property type="term" value="P:chromosome segregation"/>
    <property type="evidence" value="ECO:0007669"/>
    <property type="project" value="UniProtKB-KW"/>
</dbReference>
<dbReference type="InterPro" id="IPR057240">
    <property type="entry name" value="ParB_dimer_C"/>
</dbReference>
<keyword evidence="2" id="KW-0159">Chromosome partition</keyword>
<dbReference type="PROSITE" id="PS50943">
    <property type="entry name" value="HTH_CROC1"/>
    <property type="match status" value="1"/>
</dbReference>
<protein>
    <recommendedName>
        <fullName evidence="4">HTH cro/C1-type domain-containing protein</fullName>
    </recommendedName>
</protein>
<dbReference type="FunFam" id="1.10.10.2830:FF:000001">
    <property type="entry name" value="Chromosome partitioning protein ParB"/>
    <property type="match status" value="1"/>
</dbReference>
<dbReference type="InterPro" id="IPR001387">
    <property type="entry name" value="Cro/C1-type_HTH"/>
</dbReference>
<dbReference type="InterPro" id="IPR036086">
    <property type="entry name" value="ParB/Sulfiredoxin_sf"/>
</dbReference>
<comment type="caution">
    <text evidence="5">The sequence shown here is derived from an EMBL/GenBank/DDBJ whole genome shotgun (WGS) entry which is preliminary data.</text>
</comment>
<dbReference type="InterPro" id="IPR003115">
    <property type="entry name" value="ParB_N"/>
</dbReference>
<proteinExistence type="inferred from homology"/>
<dbReference type="Gene3D" id="1.10.10.2830">
    <property type="match status" value="1"/>
</dbReference>
<dbReference type="EMBL" id="MGEA01000026">
    <property type="protein sequence ID" value="OGL74439.1"/>
    <property type="molecule type" value="Genomic_DNA"/>
</dbReference>
<dbReference type="GO" id="GO:0005694">
    <property type="term" value="C:chromosome"/>
    <property type="evidence" value="ECO:0007669"/>
    <property type="project" value="TreeGrafter"/>
</dbReference>
<dbReference type="InterPro" id="IPR050336">
    <property type="entry name" value="Chromosome_partition/occlusion"/>
</dbReference>
<name>A0A1F7U864_9BACT</name>
<dbReference type="CDD" id="cd00093">
    <property type="entry name" value="HTH_XRE"/>
    <property type="match status" value="1"/>
</dbReference>
<dbReference type="Gene3D" id="3.90.1530.30">
    <property type="match status" value="1"/>
</dbReference>
<reference evidence="5 6" key="1">
    <citation type="journal article" date="2016" name="Nat. Commun.">
        <title>Thousands of microbial genomes shed light on interconnected biogeochemical processes in an aquifer system.</title>
        <authorList>
            <person name="Anantharaman K."/>
            <person name="Brown C.T."/>
            <person name="Hug L.A."/>
            <person name="Sharon I."/>
            <person name="Castelle C.J."/>
            <person name="Probst A.J."/>
            <person name="Thomas B.C."/>
            <person name="Singh A."/>
            <person name="Wilkins M.J."/>
            <person name="Karaoz U."/>
            <person name="Brodie E.L."/>
            <person name="Williams K.H."/>
            <person name="Hubbard S.S."/>
            <person name="Banfield J.F."/>
        </authorList>
    </citation>
    <scope>NUCLEOTIDE SEQUENCE [LARGE SCALE GENOMIC DNA]</scope>
</reference>
<comment type="similarity">
    <text evidence="1">Belongs to the ParB family.</text>
</comment>
<keyword evidence="3" id="KW-0238">DNA-binding</keyword>
<dbReference type="Pfam" id="PF02195">
    <property type="entry name" value="ParB_N"/>
    <property type="match status" value="1"/>
</dbReference>
<dbReference type="GO" id="GO:0003677">
    <property type="term" value="F:DNA binding"/>
    <property type="evidence" value="ECO:0007669"/>
    <property type="project" value="UniProtKB-KW"/>
</dbReference>
<evidence type="ECO:0000256" key="1">
    <source>
        <dbReference type="ARBA" id="ARBA00006295"/>
    </source>
</evidence>
<dbReference type="PANTHER" id="PTHR33375:SF1">
    <property type="entry name" value="CHROMOSOME-PARTITIONING PROTEIN PARB-RELATED"/>
    <property type="match status" value="1"/>
</dbReference>
<dbReference type="NCBIfam" id="TIGR00180">
    <property type="entry name" value="parB_part"/>
    <property type="match status" value="1"/>
</dbReference>
<gene>
    <name evidence="5" type="ORF">A3C96_02775</name>
</gene>
<dbReference type="AlphaFoldDB" id="A0A1F7U864"/>
<dbReference type="PANTHER" id="PTHR33375">
    <property type="entry name" value="CHROMOSOME-PARTITIONING PROTEIN PARB-RELATED"/>
    <property type="match status" value="1"/>
</dbReference>
<dbReference type="CDD" id="cd16393">
    <property type="entry name" value="SPO0J_N"/>
    <property type="match status" value="1"/>
</dbReference>
<dbReference type="Pfam" id="PF23552">
    <property type="entry name" value="ParB_C"/>
    <property type="match status" value="1"/>
</dbReference>
<evidence type="ECO:0000256" key="3">
    <source>
        <dbReference type="ARBA" id="ARBA00023125"/>
    </source>
</evidence>